<sequence length="100" mass="11311">MFFTCCKGRSGKSKKFNNTEITHKSNGIEVKTIHQTLNQSTEKVVTTQEQEMTKTSVPIKRERPVSVSSFTSFYSVKSNDDGDFYSLCDEDSVKSIRTSL</sequence>
<accession>A0ABD1F9L3</accession>
<keyword evidence="2" id="KW-1185">Reference proteome</keyword>
<organism evidence="1 2">
    <name type="scientific">Hypothenemus hampei</name>
    <name type="common">Coffee berry borer</name>
    <dbReference type="NCBI Taxonomy" id="57062"/>
    <lineage>
        <taxon>Eukaryota</taxon>
        <taxon>Metazoa</taxon>
        <taxon>Ecdysozoa</taxon>
        <taxon>Arthropoda</taxon>
        <taxon>Hexapoda</taxon>
        <taxon>Insecta</taxon>
        <taxon>Pterygota</taxon>
        <taxon>Neoptera</taxon>
        <taxon>Endopterygota</taxon>
        <taxon>Coleoptera</taxon>
        <taxon>Polyphaga</taxon>
        <taxon>Cucujiformia</taxon>
        <taxon>Curculionidae</taxon>
        <taxon>Scolytinae</taxon>
        <taxon>Hypothenemus</taxon>
    </lineage>
</organism>
<name>A0ABD1F9L3_HYPHA</name>
<gene>
    <name evidence="1" type="ORF">ABEB36_003565</name>
</gene>
<comment type="caution">
    <text evidence="1">The sequence shown here is derived from an EMBL/GenBank/DDBJ whole genome shotgun (WGS) entry which is preliminary data.</text>
</comment>
<protein>
    <submittedName>
        <fullName evidence="1">Uncharacterized protein</fullName>
    </submittedName>
</protein>
<reference evidence="1 2" key="1">
    <citation type="submission" date="2024-05" db="EMBL/GenBank/DDBJ databases">
        <title>Genetic variation in Jamaican populations of the coffee berry borer (Hypothenemus hampei).</title>
        <authorList>
            <person name="Errbii M."/>
            <person name="Myrie A."/>
        </authorList>
    </citation>
    <scope>NUCLEOTIDE SEQUENCE [LARGE SCALE GENOMIC DNA]</scope>
    <source>
        <strain evidence="1">JA-Hopewell-2020-01-JO</strain>
        <tissue evidence="1">Whole body</tissue>
    </source>
</reference>
<evidence type="ECO:0000313" key="2">
    <source>
        <dbReference type="Proteomes" id="UP001566132"/>
    </source>
</evidence>
<proteinExistence type="predicted"/>
<dbReference type="Proteomes" id="UP001566132">
    <property type="component" value="Unassembled WGS sequence"/>
</dbReference>
<dbReference type="AlphaFoldDB" id="A0ABD1F9L3"/>
<evidence type="ECO:0000313" key="1">
    <source>
        <dbReference type="EMBL" id="KAL1514284.1"/>
    </source>
</evidence>
<dbReference type="EMBL" id="JBDJPC010000002">
    <property type="protein sequence ID" value="KAL1514284.1"/>
    <property type="molecule type" value="Genomic_DNA"/>
</dbReference>